<dbReference type="CDD" id="cd12797">
    <property type="entry name" value="M23_peptidase"/>
    <property type="match status" value="1"/>
</dbReference>
<dbReference type="eggNOG" id="COG0739">
    <property type="taxonomic scope" value="Bacteria"/>
</dbReference>
<dbReference type="RefSeq" id="WP_012268843.1">
    <property type="nucleotide sequence ID" value="NC_010321.1"/>
</dbReference>
<dbReference type="InterPro" id="IPR050570">
    <property type="entry name" value="Cell_wall_metabolism_enzyme"/>
</dbReference>
<dbReference type="EMBL" id="CP000924">
    <property type="protein sequence ID" value="ABY93734.1"/>
    <property type="molecule type" value="Genomic_DNA"/>
</dbReference>
<dbReference type="Proteomes" id="UP000002156">
    <property type="component" value="Chromosome"/>
</dbReference>
<dbReference type="FunFam" id="2.70.70.10:FF:000006">
    <property type="entry name" value="M23 family peptidase"/>
    <property type="match status" value="1"/>
</dbReference>
<protein>
    <submittedName>
        <fullName evidence="3">Peptidase M23B</fullName>
    </submittedName>
</protein>
<dbReference type="GO" id="GO:0004222">
    <property type="term" value="F:metalloendopeptidase activity"/>
    <property type="evidence" value="ECO:0007669"/>
    <property type="project" value="TreeGrafter"/>
</dbReference>
<dbReference type="Gene3D" id="2.70.70.10">
    <property type="entry name" value="Glucose Permease (Domain IIA)"/>
    <property type="match status" value="1"/>
</dbReference>
<keyword evidence="1" id="KW-0472">Membrane</keyword>
<evidence type="ECO:0000259" key="2">
    <source>
        <dbReference type="Pfam" id="PF01551"/>
    </source>
</evidence>
<sequence length="314" mass="35085" precursor="true">MHILSKILLAFLPDDLESIFKFALLFIVVPALLIALLFAGPITAAEKIPLINTEQVKMYIYTANKVSDSTKNKYSQRIQIDWRQLVAIDAVRFQQDFSKANPAEIEKLAKMFIKKVDEVEEIEGEFPNQVVKKYEVYKLRSLDEVLSLLNFSTAEKEKVKEFIEFDFSLLLNSAANLPDNWAAVEKNFKWPVPGVYRITSGFGPRVDPVYGTMGFHSGVDIAAPTGKIVIAAADGEVGYAGWNGGYGNVIYITHNGGYETRYAHLSRIAVKKWQKVKAGDIIGYVGSTGKSTGPHLHFEIRINGQAVDPLGFYR</sequence>
<dbReference type="KEGG" id="tpd:Teth39_0061"/>
<keyword evidence="4" id="KW-1185">Reference proteome</keyword>
<gene>
    <name evidence="3" type="ordered locus">Teth39_0061</name>
</gene>
<dbReference type="InterPro" id="IPR011055">
    <property type="entry name" value="Dup_hybrid_motif"/>
</dbReference>
<dbReference type="STRING" id="340099.Teth39_0061"/>
<keyword evidence="1" id="KW-1133">Transmembrane helix</keyword>
<evidence type="ECO:0000313" key="3">
    <source>
        <dbReference type="EMBL" id="ABY93734.1"/>
    </source>
</evidence>
<organism evidence="3 4">
    <name type="scientific">Thermoanaerobacter pseudethanolicus (strain ATCC 33223 / 39E)</name>
    <name type="common">Clostridium thermohydrosulfuricum</name>
    <dbReference type="NCBI Taxonomy" id="340099"/>
    <lineage>
        <taxon>Bacteria</taxon>
        <taxon>Bacillati</taxon>
        <taxon>Bacillota</taxon>
        <taxon>Clostridia</taxon>
        <taxon>Thermoanaerobacterales</taxon>
        <taxon>Thermoanaerobacteraceae</taxon>
        <taxon>Thermoanaerobacter</taxon>
    </lineage>
</organism>
<accession>B0KAW3</accession>
<name>B0KAW3_THEP3</name>
<dbReference type="InterPro" id="IPR016047">
    <property type="entry name" value="M23ase_b-sheet_dom"/>
</dbReference>
<dbReference type="Pfam" id="PF01551">
    <property type="entry name" value="Peptidase_M23"/>
    <property type="match status" value="1"/>
</dbReference>
<keyword evidence="1" id="KW-0812">Transmembrane</keyword>
<feature type="transmembrane region" description="Helical" evidence="1">
    <location>
        <begin position="20"/>
        <end position="39"/>
    </location>
</feature>
<dbReference type="AlphaFoldDB" id="B0KAW3"/>
<dbReference type="SUPFAM" id="SSF51261">
    <property type="entry name" value="Duplicated hybrid motif"/>
    <property type="match status" value="1"/>
</dbReference>
<evidence type="ECO:0000313" key="4">
    <source>
        <dbReference type="Proteomes" id="UP000002156"/>
    </source>
</evidence>
<dbReference type="PANTHER" id="PTHR21666">
    <property type="entry name" value="PEPTIDASE-RELATED"/>
    <property type="match status" value="1"/>
</dbReference>
<dbReference type="PANTHER" id="PTHR21666:SF270">
    <property type="entry name" value="MUREIN HYDROLASE ACTIVATOR ENVC"/>
    <property type="match status" value="1"/>
</dbReference>
<feature type="domain" description="M23ase beta-sheet core" evidence="2">
    <location>
        <begin position="215"/>
        <end position="309"/>
    </location>
</feature>
<reference evidence="4" key="1">
    <citation type="submission" date="2008-01" db="EMBL/GenBank/DDBJ databases">
        <title>Complete sequence of Thermoanaerobacter pseudethanolicus 39E.</title>
        <authorList>
            <person name="Copeland A."/>
            <person name="Lucas S."/>
            <person name="Lapidus A."/>
            <person name="Barry K."/>
            <person name="Glavina del Rio T."/>
            <person name="Dalin E."/>
            <person name="Tice H."/>
            <person name="Pitluck S."/>
            <person name="Bruce D."/>
            <person name="Goodwin L."/>
            <person name="Saunders E."/>
            <person name="Brettin T."/>
            <person name="Detter J.C."/>
            <person name="Han C."/>
            <person name="Schmutz J."/>
            <person name="Larimer F."/>
            <person name="Land M."/>
            <person name="Hauser L."/>
            <person name="Kyrpides N."/>
            <person name="Lykidis A."/>
            <person name="Hemme C."/>
            <person name="Fields M.W."/>
            <person name="He Z."/>
            <person name="Zhou J."/>
            <person name="Richardson P."/>
        </authorList>
    </citation>
    <scope>NUCLEOTIDE SEQUENCE [LARGE SCALE GENOMIC DNA]</scope>
    <source>
        <strain evidence="4">ATCC 33223 / DSM 2355 / 39E</strain>
    </source>
</reference>
<proteinExistence type="predicted"/>
<dbReference type="MEROPS" id="M23.009"/>
<dbReference type="HOGENOM" id="CLU_029425_2_4_9"/>
<evidence type="ECO:0000256" key="1">
    <source>
        <dbReference type="SAM" id="Phobius"/>
    </source>
</evidence>